<dbReference type="EMBL" id="AP018203">
    <property type="protein sequence ID" value="BAY58112.1"/>
    <property type="molecule type" value="Genomic_DNA"/>
</dbReference>
<dbReference type="AlphaFoldDB" id="A0A1Z4JMZ1"/>
<dbReference type="InterPro" id="IPR036928">
    <property type="entry name" value="AS_sf"/>
</dbReference>
<keyword evidence="4" id="KW-1185">Reference proteome</keyword>
<dbReference type="Proteomes" id="UP000217895">
    <property type="component" value="Chromosome"/>
</dbReference>
<dbReference type="Pfam" id="PF01425">
    <property type="entry name" value="Amidase"/>
    <property type="match status" value="1"/>
</dbReference>
<dbReference type="InterPro" id="IPR020556">
    <property type="entry name" value="Amidase_CS"/>
</dbReference>
<reference evidence="3 4" key="1">
    <citation type="submission" date="2017-06" db="EMBL/GenBank/DDBJ databases">
        <title>Genome sequencing of cyanobaciteial culture collection at National Institute for Environmental Studies (NIES).</title>
        <authorList>
            <person name="Hirose Y."/>
            <person name="Shimura Y."/>
            <person name="Fujisawa T."/>
            <person name="Nakamura Y."/>
            <person name="Kawachi M."/>
        </authorList>
    </citation>
    <scope>NUCLEOTIDE SEQUENCE [LARGE SCALE GENOMIC DNA]</scope>
    <source>
        <strain evidence="3 4">NIES-2135</strain>
    </source>
</reference>
<dbReference type="PROSITE" id="PS00571">
    <property type="entry name" value="AMIDASES"/>
    <property type="match status" value="1"/>
</dbReference>
<evidence type="ECO:0000313" key="3">
    <source>
        <dbReference type="EMBL" id="BAY58112.1"/>
    </source>
</evidence>
<protein>
    <submittedName>
        <fullName evidence="3">Amidase</fullName>
    </submittedName>
</protein>
<evidence type="ECO:0000313" key="4">
    <source>
        <dbReference type="Proteomes" id="UP000217895"/>
    </source>
</evidence>
<dbReference type="PANTHER" id="PTHR11895:SF7">
    <property type="entry name" value="GLUTAMYL-TRNA(GLN) AMIDOTRANSFERASE SUBUNIT A, MITOCHONDRIAL"/>
    <property type="match status" value="1"/>
</dbReference>
<comment type="similarity">
    <text evidence="1">Belongs to the amidase family.</text>
</comment>
<dbReference type="GO" id="GO:0003824">
    <property type="term" value="F:catalytic activity"/>
    <property type="evidence" value="ECO:0007669"/>
    <property type="project" value="InterPro"/>
</dbReference>
<evidence type="ECO:0000259" key="2">
    <source>
        <dbReference type="Pfam" id="PF01425"/>
    </source>
</evidence>
<dbReference type="Gene3D" id="3.90.1300.10">
    <property type="entry name" value="Amidase signature (AS) domain"/>
    <property type="match status" value="1"/>
</dbReference>
<gene>
    <name evidence="3" type="ORF">NIES2135_49850</name>
</gene>
<dbReference type="PANTHER" id="PTHR11895">
    <property type="entry name" value="TRANSAMIDASE"/>
    <property type="match status" value="1"/>
</dbReference>
<name>A0A1Z4JMZ1_LEPBY</name>
<dbReference type="SUPFAM" id="SSF75304">
    <property type="entry name" value="Amidase signature (AS) enzymes"/>
    <property type="match status" value="1"/>
</dbReference>
<organism evidence="3 4">
    <name type="scientific">Leptolyngbya boryana NIES-2135</name>
    <dbReference type="NCBI Taxonomy" id="1973484"/>
    <lineage>
        <taxon>Bacteria</taxon>
        <taxon>Bacillati</taxon>
        <taxon>Cyanobacteriota</taxon>
        <taxon>Cyanophyceae</taxon>
        <taxon>Leptolyngbyales</taxon>
        <taxon>Leptolyngbyaceae</taxon>
        <taxon>Leptolyngbya group</taxon>
        <taxon>Leptolyngbya</taxon>
    </lineage>
</organism>
<dbReference type="InterPro" id="IPR000120">
    <property type="entry name" value="Amidase"/>
</dbReference>
<feature type="domain" description="Amidase" evidence="2">
    <location>
        <begin position="27"/>
        <end position="444"/>
    </location>
</feature>
<dbReference type="InterPro" id="IPR023631">
    <property type="entry name" value="Amidase_dom"/>
</dbReference>
<sequence>MDSVDLAFSSALDQAKLVRNKEISPLELTQLYLDRIEKFNPRLGSFYTVMREQAIAEAQTKTNQLSDVEIPPFHGVPIAIKDLNAVDGVPCSYGLKVAKQRLATQDDLVVKKLKQAGFIILGKTATAQLGSFPYTEPPGFPPARNPWNLDYTPGGSSGGSSSAVAAGLCGIAQGSDGGGSVRGPAACCGLVGLKPSRGRISMAPIGEAFSGFAVNGVLSRTVADAAAFLDMTEGYVTGDPYWLPSPETSFLESTRQELEPLKIGLVTAIEPAGKADRDCLAAVMKTARLLEEMGHSIEEITPDLSDMIEPFMIAWRNQTDVGVPPFLLEKVNQWLWWRAKFTPASRLVRSQQQLQIFARKIVKMFDQFDVLLTPTYMHPTIRVGEWKNLSPMRTIDEIIKWIAPCPAFNVSGQPGISLPAGFDQNGLPIGIQLVGRPADEATILALAAQLETIQPWAHLRPEAFSSSS</sequence>
<evidence type="ECO:0000256" key="1">
    <source>
        <dbReference type="ARBA" id="ARBA00009199"/>
    </source>
</evidence>
<proteinExistence type="inferred from homology"/>
<accession>A0A1Z4JMZ1</accession>